<proteinExistence type="inferred from homology"/>
<feature type="transmembrane region" description="Helical" evidence="3">
    <location>
        <begin position="381"/>
        <end position="408"/>
    </location>
</feature>
<keyword evidence="3" id="KW-0812">Transmembrane</keyword>
<dbReference type="EMBL" id="JAVFWL010000002">
    <property type="protein sequence ID" value="KAK6737751.1"/>
    <property type="molecule type" value="Genomic_DNA"/>
</dbReference>
<name>A0ABR1CH46_NECAM</name>
<reference evidence="5 6" key="1">
    <citation type="submission" date="2023-08" db="EMBL/GenBank/DDBJ databases">
        <title>A Necator americanus chromosomal reference genome.</title>
        <authorList>
            <person name="Ilik V."/>
            <person name="Petrzelkova K.J."/>
            <person name="Pardy F."/>
            <person name="Fuh T."/>
            <person name="Niatou-Singa F.S."/>
            <person name="Gouil Q."/>
            <person name="Baker L."/>
            <person name="Ritchie M.E."/>
            <person name="Jex A.R."/>
            <person name="Gazzola D."/>
            <person name="Li H."/>
            <person name="Toshio Fujiwara R."/>
            <person name="Zhan B."/>
            <person name="Aroian R.V."/>
            <person name="Pafco B."/>
            <person name="Schwarz E.M."/>
        </authorList>
    </citation>
    <scope>NUCLEOTIDE SEQUENCE [LARGE SCALE GENOMIC DNA]</scope>
    <source>
        <strain evidence="5 6">Aroian</strain>
        <tissue evidence="5">Whole animal</tissue>
    </source>
</reference>
<dbReference type="InterPro" id="IPR039048">
    <property type="entry name" value="Trub2"/>
</dbReference>
<gene>
    <name evidence="5" type="primary">Necator_chrII.g7871</name>
    <name evidence="5" type="ORF">RB195_020077</name>
</gene>
<dbReference type="InterPro" id="IPR020103">
    <property type="entry name" value="PsdUridine_synth_cat_dom_sf"/>
</dbReference>
<sequence>MTGLKKQIVKRICTDGNEVVGIPRIPTIKLPIVEPHEESGALMVVGEREIQDYTQHPLVSGEAFRPEDIRLEEVHYMESTSSGVCLFALNEECERIPEILSHSWVNNYRLEGVFGRETNKHKIKARVTLKADYDHVTRHKLEKLITRVESEYRRAAFQAAEVDIQSEEAFEIARKGMPRAKLAGAQIVYGCKVKHFNLPFFALQVQSVGETDVFLRCFIHEIGVSLGTTASCIRLQRRSLGPFHPDHALLEKQISLQNIIRNMELCRRIMKSLKEDDEVIDENSVAYEEVRSVIDGLDMQTDQEYDAMRPPQCRDTRKIWVLEIWQRPPHSAIVSNEKWLRVQFWSVLSKNLFFTIQHFLGWLTLGAAMAANDWSSQFKTFWVTTLCIYVSEMIIFFMGLFLYHYFVFLPRVRLKLYKVPQDEASKSLLRISGMLPSEGTIQKTQGDEIDEESLGKDEHLRREVDADDSPFAEWHSVDHKKKNKELKPYDDMCTPPSSMRESPARDDITPSSTNMSTMHNFSSFPKANFQGGIDPLDRTQRSLRKSPRKLSTQRSSNASPQKLSGQQTSRLTPIAFNSNSEMNIPDNPPNSAELY</sequence>
<keyword evidence="3" id="KW-0472">Membrane</keyword>
<comment type="similarity">
    <text evidence="1">Belongs to the pseudouridine synthase TruB family.</text>
</comment>
<dbReference type="Pfam" id="PF01509">
    <property type="entry name" value="TruB_N"/>
    <property type="match status" value="1"/>
</dbReference>
<dbReference type="Proteomes" id="UP001303046">
    <property type="component" value="Unassembled WGS sequence"/>
</dbReference>
<accession>A0ABR1CH46</accession>
<evidence type="ECO:0000256" key="1">
    <source>
        <dbReference type="ARBA" id="ARBA00008999"/>
    </source>
</evidence>
<feature type="compositionally biased region" description="Polar residues" evidence="2">
    <location>
        <begin position="549"/>
        <end position="582"/>
    </location>
</feature>
<dbReference type="SUPFAM" id="SSF55120">
    <property type="entry name" value="Pseudouridine synthase"/>
    <property type="match status" value="1"/>
</dbReference>
<evidence type="ECO:0000259" key="4">
    <source>
        <dbReference type="Pfam" id="PF01509"/>
    </source>
</evidence>
<evidence type="ECO:0000313" key="6">
    <source>
        <dbReference type="Proteomes" id="UP001303046"/>
    </source>
</evidence>
<dbReference type="Gene3D" id="3.30.2350.10">
    <property type="entry name" value="Pseudouridine synthase"/>
    <property type="match status" value="1"/>
</dbReference>
<evidence type="ECO:0000313" key="5">
    <source>
        <dbReference type="EMBL" id="KAK6737751.1"/>
    </source>
</evidence>
<feature type="domain" description="Pseudouridine synthase II N-terminal" evidence="4">
    <location>
        <begin position="81"/>
        <end position="208"/>
    </location>
</feature>
<evidence type="ECO:0000256" key="3">
    <source>
        <dbReference type="SAM" id="Phobius"/>
    </source>
</evidence>
<comment type="caution">
    <text evidence="5">The sequence shown here is derived from an EMBL/GenBank/DDBJ whole genome shotgun (WGS) entry which is preliminary data.</text>
</comment>
<dbReference type="PANTHER" id="PTHR13195:SF0">
    <property type="entry name" value="PSEUDOURIDYLATE SYNTHASE TRUB2, MITOCHONDRIAL"/>
    <property type="match status" value="1"/>
</dbReference>
<feature type="compositionally biased region" description="Polar residues" evidence="2">
    <location>
        <begin position="509"/>
        <end position="525"/>
    </location>
</feature>
<evidence type="ECO:0000256" key="2">
    <source>
        <dbReference type="SAM" id="MobiDB-lite"/>
    </source>
</evidence>
<feature type="transmembrane region" description="Helical" evidence="3">
    <location>
        <begin position="351"/>
        <end position="369"/>
    </location>
</feature>
<keyword evidence="6" id="KW-1185">Reference proteome</keyword>
<dbReference type="PANTHER" id="PTHR13195">
    <property type="entry name" value="PSEUDOURIDINE SYNTHASE-RELATED"/>
    <property type="match status" value="1"/>
</dbReference>
<keyword evidence="3" id="KW-1133">Transmembrane helix</keyword>
<feature type="region of interest" description="Disordered" evidence="2">
    <location>
        <begin position="485"/>
        <end position="595"/>
    </location>
</feature>
<organism evidence="5 6">
    <name type="scientific">Necator americanus</name>
    <name type="common">Human hookworm</name>
    <dbReference type="NCBI Taxonomy" id="51031"/>
    <lineage>
        <taxon>Eukaryota</taxon>
        <taxon>Metazoa</taxon>
        <taxon>Ecdysozoa</taxon>
        <taxon>Nematoda</taxon>
        <taxon>Chromadorea</taxon>
        <taxon>Rhabditida</taxon>
        <taxon>Rhabditina</taxon>
        <taxon>Rhabditomorpha</taxon>
        <taxon>Strongyloidea</taxon>
        <taxon>Ancylostomatidae</taxon>
        <taxon>Bunostominae</taxon>
        <taxon>Necator</taxon>
    </lineage>
</organism>
<protein>
    <recommendedName>
        <fullName evidence="4">Pseudouridine synthase II N-terminal domain-containing protein</fullName>
    </recommendedName>
</protein>
<dbReference type="InterPro" id="IPR002501">
    <property type="entry name" value="PsdUridine_synth_N"/>
</dbReference>